<dbReference type="InterPro" id="IPR022666">
    <property type="entry name" value="Ribosomal_uL2_RNA-bd_dom"/>
</dbReference>
<feature type="domain" description="Large ribosomal subunit protein uL2 RNA-binding" evidence="8">
    <location>
        <begin position="42"/>
        <end position="118"/>
    </location>
</feature>
<reference evidence="10" key="1">
    <citation type="journal article" date="2020" name="Appl. Environ. Microbiol.">
        <title>Diazotrophic Anaeromyxobacter Isolates from Soils.</title>
        <authorList>
            <person name="Masuda Y."/>
            <person name="Yamanaka H."/>
            <person name="Xu Z.X."/>
            <person name="Shiratori Y."/>
            <person name="Aono T."/>
            <person name="Amachi S."/>
            <person name="Senoo K."/>
            <person name="Itoh H."/>
        </authorList>
    </citation>
    <scope>NUCLEOTIDE SEQUENCE [LARGE SCALE GENOMIC DNA]</scope>
    <source>
        <strain evidence="10">R267</strain>
    </source>
</reference>
<dbReference type="FunFam" id="2.40.50.140:FF:000003">
    <property type="entry name" value="50S ribosomal protein L2"/>
    <property type="match status" value="1"/>
</dbReference>
<dbReference type="FunFam" id="2.30.30.30:FF:000001">
    <property type="entry name" value="50S ribosomal protein L2"/>
    <property type="match status" value="1"/>
</dbReference>
<evidence type="ECO:0000313" key="9">
    <source>
        <dbReference type="EMBL" id="GEJ58319.1"/>
    </source>
</evidence>
<dbReference type="GO" id="GO:0015934">
    <property type="term" value="C:large ribosomal subunit"/>
    <property type="evidence" value="ECO:0007669"/>
    <property type="project" value="InterPro"/>
</dbReference>
<feature type="domain" description="Large ribosomal subunit protein uL2 C-terminal" evidence="7">
    <location>
        <begin position="124"/>
        <end position="253"/>
    </location>
</feature>
<proteinExistence type="inferred from homology"/>
<dbReference type="InterPro" id="IPR012340">
    <property type="entry name" value="NA-bd_OB-fold"/>
</dbReference>
<dbReference type="InterPro" id="IPR022669">
    <property type="entry name" value="Ribosomal_uL2_C"/>
</dbReference>
<evidence type="ECO:0000256" key="6">
    <source>
        <dbReference type="SAM" id="MobiDB-lite"/>
    </source>
</evidence>
<dbReference type="SUPFAM" id="SSF50249">
    <property type="entry name" value="Nucleic acid-binding proteins"/>
    <property type="match status" value="1"/>
</dbReference>
<evidence type="ECO:0000259" key="7">
    <source>
        <dbReference type="SMART" id="SM01382"/>
    </source>
</evidence>
<evidence type="ECO:0000256" key="2">
    <source>
        <dbReference type="ARBA" id="ARBA00022980"/>
    </source>
</evidence>
<dbReference type="SUPFAM" id="SSF50104">
    <property type="entry name" value="Translation proteins SH3-like domain"/>
    <property type="match status" value="1"/>
</dbReference>
<dbReference type="AlphaFoldDB" id="A0A7I9VQF3"/>
<dbReference type="InterPro" id="IPR014726">
    <property type="entry name" value="Ribosomal_uL2_dom3"/>
</dbReference>
<protein>
    <recommendedName>
        <fullName evidence="4 5">Large ribosomal subunit protein uL2</fullName>
    </recommendedName>
</protein>
<accession>A0A7I9VQF3</accession>
<dbReference type="SMART" id="SM01382">
    <property type="entry name" value="Ribosomal_L2_C"/>
    <property type="match status" value="1"/>
</dbReference>
<dbReference type="InterPro" id="IPR008991">
    <property type="entry name" value="Translation_prot_SH3-like_sf"/>
</dbReference>
<evidence type="ECO:0000259" key="8">
    <source>
        <dbReference type="SMART" id="SM01383"/>
    </source>
</evidence>
<dbReference type="Gene3D" id="2.30.30.30">
    <property type="match status" value="1"/>
</dbReference>
<evidence type="ECO:0000313" key="10">
    <source>
        <dbReference type="Proteomes" id="UP000503640"/>
    </source>
</evidence>
<feature type="region of interest" description="Disordered" evidence="6">
    <location>
        <begin position="224"/>
        <end position="282"/>
    </location>
</feature>
<dbReference type="FunFam" id="4.10.950.10:FF:000001">
    <property type="entry name" value="50S ribosomal protein L2"/>
    <property type="match status" value="1"/>
</dbReference>
<dbReference type="Pfam" id="PF03947">
    <property type="entry name" value="Ribosomal_L2_C"/>
    <property type="match status" value="1"/>
</dbReference>
<comment type="function">
    <text evidence="5">One of the primary rRNA binding proteins. Required for association of the 30S and 50S subunits to form the 70S ribosome, for tRNA binding and peptide bond formation. It has been suggested to have peptidyltransferase activity; this is somewhat controversial. Makes several contacts with the 16S rRNA in the 70S ribosome.</text>
</comment>
<dbReference type="NCBIfam" id="TIGR01171">
    <property type="entry name" value="rplB_bact"/>
    <property type="match status" value="1"/>
</dbReference>
<keyword evidence="5" id="KW-0699">rRNA-binding</keyword>
<dbReference type="SMART" id="SM01383">
    <property type="entry name" value="Ribosomal_L2"/>
    <property type="match status" value="1"/>
</dbReference>
<comment type="caution">
    <text evidence="9">The sequence shown here is derived from an EMBL/GenBank/DDBJ whole genome shotgun (WGS) entry which is preliminary data.</text>
</comment>
<dbReference type="InterPro" id="IPR005880">
    <property type="entry name" value="Ribosomal_uL2_bac/org-type"/>
</dbReference>
<keyword evidence="10" id="KW-1185">Reference proteome</keyword>
<dbReference type="GO" id="GO:0002181">
    <property type="term" value="P:cytoplasmic translation"/>
    <property type="evidence" value="ECO:0007669"/>
    <property type="project" value="TreeGrafter"/>
</dbReference>
<evidence type="ECO:0000256" key="5">
    <source>
        <dbReference type="HAMAP-Rule" id="MF_01320"/>
    </source>
</evidence>
<comment type="similarity">
    <text evidence="1 5">Belongs to the universal ribosomal protein uL2 family.</text>
</comment>
<dbReference type="Proteomes" id="UP000503640">
    <property type="component" value="Unassembled WGS sequence"/>
</dbReference>
<dbReference type="EMBL" id="BJTG01000007">
    <property type="protein sequence ID" value="GEJ58319.1"/>
    <property type="molecule type" value="Genomic_DNA"/>
</dbReference>
<dbReference type="GO" id="GO:0019843">
    <property type="term" value="F:rRNA binding"/>
    <property type="evidence" value="ECO:0007669"/>
    <property type="project" value="UniProtKB-UniRule"/>
</dbReference>
<dbReference type="InterPro" id="IPR014722">
    <property type="entry name" value="Rib_uL2_dom2"/>
</dbReference>
<gene>
    <name evidence="5 9" type="primary">rplB</name>
    <name evidence="9" type="ORF">AMYX_30600</name>
</gene>
<keyword evidence="3 5" id="KW-0687">Ribonucleoprotein</keyword>
<comment type="subunit">
    <text evidence="5">Part of the 50S ribosomal subunit. Forms a bridge to the 30S subunit in the 70S ribosome.</text>
</comment>
<dbReference type="Gene3D" id="2.40.50.140">
    <property type="entry name" value="Nucleic acid-binding proteins"/>
    <property type="match status" value="1"/>
</dbReference>
<dbReference type="PANTHER" id="PTHR13691">
    <property type="entry name" value="RIBOSOMAL PROTEIN L2"/>
    <property type="match status" value="1"/>
</dbReference>
<dbReference type="GO" id="GO:0016740">
    <property type="term" value="F:transferase activity"/>
    <property type="evidence" value="ECO:0007669"/>
    <property type="project" value="InterPro"/>
</dbReference>
<evidence type="ECO:0000256" key="1">
    <source>
        <dbReference type="ARBA" id="ARBA00005636"/>
    </source>
</evidence>
<name>A0A7I9VQF3_9BACT</name>
<sequence length="282" mass="30719">MGLKSYKPTSAGRRLMTVSDFAEITKSKPEKKLTKAIRKTGGRNAHGHITTRHMGGGHKRRYRVIDWRREKDGVPAKVAAIEYDPNRTARIALLHYKDGEKRYILAPVGLNVGDVLLSGDGVDIRPGNALPIRSIPVGTVLHNLEAQPGSGGQLIRSAGSFGQLMAKEGAYAQIRMPSGEVRMVLQDCKATIGQLSNIESASVRVGKAGKSRWLGIRPTVRGLAMNPVDHPHGGGEGKSGQGNPHPVSPWGQKTKGLKTRNNRRTDKLIVTRRQPGIRNRPH</sequence>
<evidence type="ECO:0000256" key="4">
    <source>
        <dbReference type="ARBA" id="ARBA00035242"/>
    </source>
</evidence>
<dbReference type="PANTHER" id="PTHR13691:SF5">
    <property type="entry name" value="LARGE RIBOSOMAL SUBUNIT PROTEIN UL2M"/>
    <property type="match status" value="1"/>
</dbReference>
<keyword evidence="5" id="KW-0694">RNA-binding</keyword>
<keyword evidence="2 5" id="KW-0689">Ribosomal protein</keyword>
<dbReference type="Gene3D" id="4.10.950.10">
    <property type="entry name" value="Ribosomal protein L2, domain 3"/>
    <property type="match status" value="1"/>
</dbReference>
<dbReference type="PIRSF" id="PIRSF002158">
    <property type="entry name" value="Ribosomal_L2"/>
    <property type="match status" value="1"/>
</dbReference>
<evidence type="ECO:0000256" key="3">
    <source>
        <dbReference type="ARBA" id="ARBA00023274"/>
    </source>
</evidence>
<dbReference type="HAMAP" id="MF_01320_B">
    <property type="entry name" value="Ribosomal_uL2_B"/>
    <property type="match status" value="1"/>
</dbReference>
<dbReference type="RefSeq" id="WP_176066744.1">
    <property type="nucleotide sequence ID" value="NZ_BJTG01000007.1"/>
</dbReference>
<dbReference type="InterPro" id="IPR002171">
    <property type="entry name" value="Ribosomal_uL2"/>
</dbReference>
<organism evidence="9 10">
    <name type="scientific">Anaeromyxobacter diazotrophicus</name>
    <dbReference type="NCBI Taxonomy" id="2590199"/>
    <lineage>
        <taxon>Bacteria</taxon>
        <taxon>Pseudomonadati</taxon>
        <taxon>Myxococcota</taxon>
        <taxon>Myxococcia</taxon>
        <taxon>Myxococcales</taxon>
        <taxon>Cystobacterineae</taxon>
        <taxon>Anaeromyxobacteraceae</taxon>
        <taxon>Anaeromyxobacter</taxon>
    </lineage>
</organism>
<dbReference type="Pfam" id="PF00181">
    <property type="entry name" value="Ribosomal_L2_N"/>
    <property type="match status" value="1"/>
</dbReference>
<dbReference type="GO" id="GO:0003735">
    <property type="term" value="F:structural constituent of ribosome"/>
    <property type="evidence" value="ECO:0007669"/>
    <property type="project" value="InterPro"/>
</dbReference>